<comment type="caution">
    <text evidence="3">The sequence shown here is derived from an EMBL/GenBank/DDBJ whole genome shotgun (WGS) entry which is preliminary data.</text>
</comment>
<proteinExistence type="predicted"/>
<evidence type="ECO:0000313" key="3">
    <source>
        <dbReference type="EMBL" id="KAH9377375.1"/>
    </source>
</evidence>
<keyword evidence="4" id="KW-1185">Reference proteome</keyword>
<dbReference type="InterPro" id="IPR029055">
    <property type="entry name" value="Ntn_hydrolases_N"/>
</dbReference>
<dbReference type="PANTHER" id="PTHR11686">
    <property type="entry name" value="GAMMA GLUTAMYL TRANSPEPTIDASE"/>
    <property type="match status" value="1"/>
</dbReference>
<dbReference type="OMA" id="XNSSHEL"/>
<evidence type="ECO:0000313" key="4">
    <source>
        <dbReference type="Proteomes" id="UP000821853"/>
    </source>
</evidence>
<dbReference type="Pfam" id="PF01019">
    <property type="entry name" value="G_glu_transpept"/>
    <property type="match status" value="1"/>
</dbReference>
<dbReference type="PRINTS" id="PR01210">
    <property type="entry name" value="GGTRANSPTASE"/>
</dbReference>
<dbReference type="SUPFAM" id="SSF56235">
    <property type="entry name" value="N-terminal nucleophile aminohydrolases (Ntn hydrolases)"/>
    <property type="match status" value="1"/>
</dbReference>
<accession>A0A9J6GSA5</accession>
<dbReference type="EMBL" id="JABSTR010000008">
    <property type="protein sequence ID" value="KAH9377375.1"/>
    <property type="molecule type" value="Genomic_DNA"/>
</dbReference>
<dbReference type="GO" id="GO:0036374">
    <property type="term" value="F:glutathione hydrolase activity"/>
    <property type="evidence" value="ECO:0007669"/>
    <property type="project" value="InterPro"/>
</dbReference>
<sequence>MAHRAMSLATVFVVITGIHAQDDKNCDFVRGTSTLGNFTHWAVSTEARQCAIVPRNIYSKGGNMADAAVATLLCMGVVIPKAMGIGGGFVATFYSRRERRALSLISREVAPRAARRDMFAGNATLSRKGGLSIAVPGELRGYAEIHKRFAGRLPWRALFADAIRLASEGFPVGNSLAYSLCYEARDLFGCRDGPCDPTWEPFWNSEEKRPLIAGERLVQKDLARTLAEIAKHGPDYFYKGNLAKTMPFAINSNCGNMFILGGILNLKDLRSYKPTWTRPVSVTFRDGRIAYSAPPPAGGAVYAYIMGIMDAFRSDDHADLQDDVLTLHRFVEACKFAYAKRALLGDPRFVNVADVSIEPAAALSAAEVGTADCYDATNIADFMYPETGQTFSASQK</sequence>
<organism evidence="3 4">
    <name type="scientific">Haemaphysalis longicornis</name>
    <name type="common">Bush tick</name>
    <dbReference type="NCBI Taxonomy" id="44386"/>
    <lineage>
        <taxon>Eukaryota</taxon>
        <taxon>Metazoa</taxon>
        <taxon>Ecdysozoa</taxon>
        <taxon>Arthropoda</taxon>
        <taxon>Chelicerata</taxon>
        <taxon>Arachnida</taxon>
        <taxon>Acari</taxon>
        <taxon>Parasitiformes</taxon>
        <taxon>Ixodida</taxon>
        <taxon>Ixodoidea</taxon>
        <taxon>Ixodidae</taxon>
        <taxon>Haemaphysalinae</taxon>
        <taxon>Haemaphysalis</taxon>
    </lineage>
</organism>
<dbReference type="Gene3D" id="1.10.246.130">
    <property type="match status" value="1"/>
</dbReference>
<feature type="signal peptide" evidence="2">
    <location>
        <begin position="1"/>
        <end position="20"/>
    </location>
</feature>
<dbReference type="GO" id="GO:0005886">
    <property type="term" value="C:plasma membrane"/>
    <property type="evidence" value="ECO:0007669"/>
    <property type="project" value="TreeGrafter"/>
</dbReference>
<dbReference type="AlphaFoldDB" id="A0A9J6GSA5"/>
<evidence type="ECO:0000256" key="2">
    <source>
        <dbReference type="SAM" id="SignalP"/>
    </source>
</evidence>
<dbReference type="InterPro" id="IPR043138">
    <property type="entry name" value="GGT_lsub"/>
</dbReference>
<dbReference type="PANTHER" id="PTHR11686:SF9">
    <property type="entry name" value="RE13973P"/>
    <property type="match status" value="1"/>
</dbReference>
<dbReference type="GO" id="GO:0006751">
    <property type="term" value="P:glutathione catabolic process"/>
    <property type="evidence" value="ECO:0007669"/>
    <property type="project" value="InterPro"/>
</dbReference>
<dbReference type="OrthoDB" id="1081007at2759"/>
<gene>
    <name evidence="3" type="ORF">HPB48_008617</name>
</gene>
<evidence type="ECO:0000256" key="1">
    <source>
        <dbReference type="PIRSR" id="PIRSR600101-2"/>
    </source>
</evidence>
<reference evidence="3 4" key="1">
    <citation type="journal article" date="2020" name="Cell">
        <title>Large-Scale Comparative Analyses of Tick Genomes Elucidate Their Genetic Diversity and Vector Capacities.</title>
        <authorList>
            <consortium name="Tick Genome and Microbiome Consortium (TIGMIC)"/>
            <person name="Jia N."/>
            <person name="Wang J."/>
            <person name="Shi W."/>
            <person name="Du L."/>
            <person name="Sun Y."/>
            <person name="Zhan W."/>
            <person name="Jiang J.F."/>
            <person name="Wang Q."/>
            <person name="Zhang B."/>
            <person name="Ji P."/>
            <person name="Bell-Sakyi L."/>
            <person name="Cui X.M."/>
            <person name="Yuan T.T."/>
            <person name="Jiang B.G."/>
            <person name="Yang W.F."/>
            <person name="Lam T.T."/>
            <person name="Chang Q.C."/>
            <person name="Ding S.J."/>
            <person name="Wang X.J."/>
            <person name="Zhu J.G."/>
            <person name="Ruan X.D."/>
            <person name="Zhao L."/>
            <person name="Wei J.T."/>
            <person name="Ye R.Z."/>
            <person name="Que T.C."/>
            <person name="Du C.H."/>
            <person name="Zhou Y.H."/>
            <person name="Cheng J.X."/>
            <person name="Dai P.F."/>
            <person name="Guo W.B."/>
            <person name="Han X.H."/>
            <person name="Huang E.J."/>
            <person name="Li L.F."/>
            <person name="Wei W."/>
            <person name="Gao Y.C."/>
            <person name="Liu J.Z."/>
            <person name="Shao H.Z."/>
            <person name="Wang X."/>
            <person name="Wang C.C."/>
            <person name="Yang T.C."/>
            <person name="Huo Q.B."/>
            <person name="Li W."/>
            <person name="Chen H.Y."/>
            <person name="Chen S.E."/>
            <person name="Zhou L.G."/>
            <person name="Ni X.B."/>
            <person name="Tian J.H."/>
            <person name="Sheng Y."/>
            <person name="Liu T."/>
            <person name="Pan Y.S."/>
            <person name="Xia L.Y."/>
            <person name="Li J."/>
            <person name="Zhao F."/>
            <person name="Cao W.C."/>
        </authorList>
    </citation>
    <scope>NUCLEOTIDE SEQUENCE [LARGE SCALE GENOMIC DNA]</scope>
    <source>
        <strain evidence="3">HaeL-2018</strain>
    </source>
</reference>
<feature type="binding site" evidence="1">
    <location>
        <position position="107"/>
    </location>
    <ligand>
        <name>L-glutamate</name>
        <dbReference type="ChEBI" id="CHEBI:29985"/>
    </ligand>
</feature>
<keyword evidence="2" id="KW-0732">Signal</keyword>
<evidence type="ECO:0008006" key="5">
    <source>
        <dbReference type="Google" id="ProtNLM"/>
    </source>
</evidence>
<feature type="chain" id="PRO_5039949508" description="Gamma-glutamyltransferase" evidence="2">
    <location>
        <begin position="21"/>
        <end position="396"/>
    </location>
</feature>
<dbReference type="Proteomes" id="UP000821853">
    <property type="component" value="Unassembled WGS sequence"/>
</dbReference>
<name>A0A9J6GSA5_HAELO</name>
<protein>
    <recommendedName>
        <fullName evidence="5">Gamma-glutamyltransferase</fullName>
    </recommendedName>
</protein>
<dbReference type="VEuPathDB" id="VectorBase:HLOH_044255"/>
<dbReference type="InterPro" id="IPR000101">
    <property type="entry name" value="GGT_peptidase"/>
</dbReference>